<organism evidence="2 3">
    <name type="scientific">Spirosoma fluviale</name>
    <dbReference type="NCBI Taxonomy" id="1597977"/>
    <lineage>
        <taxon>Bacteria</taxon>
        <taxon>Pseudomonadati</taxon>
        <taxon>Bacteroidota</taxon>
        <taxon>Cytophagia</taxon>
        <taxon>Cytophagales</taxon>
        <taxon>Cytophagaceae</taxon>
        <taxon>Spirosoma</taxon>
    </lineage>
</organism>
<dbReference type="PANTHER" id="PTHR45947:SF3">
    <property type="entry name" value="SULFOQUINOVOSYL TRANSFERASE SQD2"/>
    <property type="match status" value="1"/>
</dbReference>
<dbReference type="RefSeq" id="WP_097125337.1">
    <property type="nucleotide sequence ID" value="NZ_OCNH01000001.1"/>
</dbReference>
<gene>
    <name evidence="2" type="ORF">SAMN06269250_1727</name>
</gene>
<keyword evidence="2" id="KW-0808">Transferase</keyword>
<dbReference type="Gene3D" id="3.40.50.2000">
    <property type="entry name" value="Glycogen Phosphorylase B"/>
    <property type="match status" value="3"/>
</dbReference>
<proteinExistence type="predicted"/>
<evidence type="ECO:0000259" key="1">
    <source>
        <dbReference type="Pfam" id="PF13439"/>
    </source>
</evidence>
<dbReference type="Proteomes" id="UP000219452">
    <property type="component" value="Unassembled WGS sequence"/>
</dbReference>
<dbReference type="Pfam" id="PF13692">
    <property type="entry name" value="Glyco_trans_1_4"/>
    <property type="match status" value="1"/>
</dbReference>
<keyword evidence="3" id="KW-1185">Reference proteome</keyword>
<dbReference type="AlphaFoldDB" id="A0A286FEJ0"/>
<dbReference type="SUPFAM" id="SSF53756">
    <property type="entry name" value="UDP-Glycosyltransferase/glycogen phosphorylase"/>
    <property type="match status" value="1"/>
</dbReference>
<dbReference type="InterPro" id="IPR028098">
    <property type="entry name" value="Glyco_trans_4-like_N"/>
</dbReference>
<sequence>MRILIVCSGNAPNFDVRKHQAFIHDQVEAVKQLDHGLQIDYFFIKGKGWRGYLACLTALKQLIASQSYQVVHAHVAMSGLLANLQRQVPVVTTFHGSDINVPMLRFVSLFVDFFSRKTVYISQALANKAIYAGKAKRAIIPCGVDFDLFVPRLKIQSRQALGLSLQKRYVLFSSAFDVAVKNYQLARAAVDLLEDDTVELLELKNYTRAEVALLFSAVDVALLTSFSEGSPQFVKEALACNCPVVSTDVGNVRAVISTLSSCYLTTYDPHDVAGKLRQVLTDKRRVATREHIVHFDNRLIARRILDVYTLMGR</sequence>
<dbReference type="PANTHER" id="PTHR45947">
    <property type="entry name" value="SULFOQUINOVOSYL TRANSFERASE SQD2"/>
    <property type="match status" value="1"/>
</dbReference>
<evidence type="ECO:0000313" key="2">
    <source>
        <dbReference type="EMBL" id="SOD81254.1"/>
    </source>
</evidence>
<protein>
    <submittedName>
        <fullName evidence="2">Glycosyltransferase involved in cell wall bisynthesis</fullName>
    </submittedName>
</protein>
<accession>A0A286FEJ0</accession>
<name>A0A286FEJ0_9BACT</name>
<reference evidence="3" key="1">
    <citation type="submission" date="2017-09" db="EMBL/GenBank/DDBJ databases">
        <authorList>
            <person name="Varghese N."/>
            <person name="Submissions S."/>
        </authorList>
    </citation>
    <scope>NUCLEOTIDE SEQUENCE [LARGE SCALE GENOMIC DNA]</scope>
    <source>
        <strain evidence="3">DSM 29961</strain>
    </source>
</reference>
<feature type="domain" description="Glycosyltransferase subfamily 4-like N-terminal" evidence="1">
    <location>
        <begin position="41"/>
        <end position="147"/>
    </location>
</feature>
<dbReference type="GO" id="GO:0016757">
    <property type="term" value="F:glycosyltransferase activity"/>
    <property type="evidence" value="ECO:0007669"/>
    <property type="project" value="TreeGrafter"/>
</dbReference>
<dbReference type="Pfam" id="PF13439">
    <property type="entry name" value="Glyco_transf_4"/>
    <property type="match status" value="1"/>
</dbReference>
<evidence type="ECO:0000313" key="3">
    <source>
        <dbReference type="Proteomes" id="UP000219452"/>
    </source>
</evidence>
<dbReference type="InterPro" id="IPR050194">
    <property type="entry name" value="Glycosyltransferase_grp1"/>
</dbReference>
<dbReference type="EMBL" id="OCNH01000001">
    <property type="protein sequence ID" value="SOD81254.1"/>
    <property type="molecule type" value="Genomic_DNA"/>
</dbReference>
<dbReference type="OrthoDB" id="9792269at2"/>